<evidence type="ECO:0000313" key="21">
    <source>
        <dbReference type="Proteomes" id="UP001623348"/>
    </source>
</evidence>
<evidence type="ECO:0000256" key="9">
    <source>
        <dbReference type="ARBA" id="ARBA00023136"/>
    </source>
</evidence>
<evidence type="ECO:0000256" key="2">
    <source>
        <dbReference type="ARBA" id="ARBA00004496"/>
    </source>
</evidence>
<keyword evidence="8 16" id="KW-1133">Transmembrane helix</keyword>
<feature type="domain" description="Ig-like" evidence="18">
    <location>
        <begin position="388"/>
        <end position="474"/>
    </location>
</feature>
<dbReference type="InterPro" id="IPR003598">
    <property type="entry name" value="Ig_sub2"/>
</dbReference>
<sequence>MWGAPAAPRGHPAPPCLLPVTWLLALHAGLLSGVNITSPTPLVRGTAGKAALLSVRYTSASADKPVVKWQLKRDKPVTVVQSIGTEIIGNLRPDYRDRIRVLENGSLLISPLQLADEGAYEVEVSITDDTFTGEKTINLTVDIPISKPQVLVASSTVLELSEFFTLNCSHENGTKPTYTWLKDGRPLSNDSRLLLSPDQKILTITRVLMADDDVYSCLVENPISHGRSVPVKLTVYRRSSLYIILSTGGIFLLVTLVTVCACWKPSKKEKRQAETQPASEYTEQDEDRLKHEALRDNFRLHPGDLVATAGQALELDCVPPSGHPEPRVTWKKDGVTLDLTGDRYVVTNGKLRVAPARRSDSGLYVCVAANAAGERESRGAHVSVLEKPTIVRHPSDAVVVAGSAVELGCGAQGDPAPRVQWHKERGDLPWGRHEVDRENTLRLYAVTPADAGTYVCTAQSQLGTAAATARLHVEDRLPTGWWEAAPQDLLAVRLHLDNGTTLPAAAVQLRWRMLTPAPVPEGYVVLYRCLLPASTSWVQHDAGELLSTVIPALRRGYKYEFKVRPYAGGTQGLDSNSRHLWIPEEVPSAAPQHVTVGQAEMGNGTVVVSWEPPPPEAHNGIIRGYKVWSMGEGWQHPTNRTVDGGTRHLETLLPGPGAEFCVRVAAFNSAGLGVPSNATCGILGLTAGSTGVAQVLRQPAVIAAAGSLLWLALLALLLLLCQRRASQDAVARRRSPATACPRVTESPRDVSQVTRCPKDVCSVNGIPREMSPVTRRPKDMSSVNGIPGDVSLVTRRPKDMSSVNGIPGDVSLATRRPKDPSPATRHQRDTISVTRHPEDTSLVTRCPRDMSPVPSHPEEMSPVTSHCRDRFLGSRYPKDMSPTTRRPRDPSPVTKHQRDMSLATRHPKDTSPASGHPRDMSPVTRIPKEKSPATRYYRDTFPPTRYPNMSLATMCPRDPSPVTRHPRDTFLATRYPKDMSPVTRYPKDTCPDARHPRDTSPITRHPEEMSPVTGHCQDTFLVTRYYKDMSLAAKCPRDPSLVTRHPRDMFLITRYPEDVSSATGHPRDTSPVTRHPEEMSPVTGHCRDMFLGNRYPKDTSPATRHPRDRSLLPGRLSPVLSEGVLTPQRVAEDLEMDQDTICPSPPAPTTPRSFSPLHTYGYIYGPPASELGEEEEEEEEEEERPATRGSPGGSLLNGWGSVSEDNFASARCSLVSSCDGSFLLDASFARALAVAVDGLCFSLEDTDGGYGGERSVPGPPL</sequence>
<keyword evidence="4" id="KW-0963">Cytoplasm</keyword>
<proteinExistence type="predicted"/>
<dbReference type="GO" id="GO:0012505">
    <property type="term" value="C:endomembrane system"/>
    <property type="evidence" value="ECO:0007669"/>
    <property type="project" value="UniProtKB-SubCell"/>
</dbReference>
<dbReference type="Proteomes" id="UP001623348">
    <property type="component" value="Unassembled WGS sequence"/>
</dbReference>
<feature type="signal peptide" evidence="17">
    <location>
        <begin position="1"/>
        <end position="33"/>
    </location>
</feature>
<keyword evidence="11" id="KW-0325">Glycoprotein</keyword>
<dbReference type="InterPro" id="IPR003599">
    <property type="entry name" value="Ig_sub"/>
</dbReference>
<dbReference type="SMART" id="SM00060">
    <property type="entry name" value="FN3"/>
    <property type="match status" value="2"/>
</dbReference>
<dbReference type="GO" id="GO:0005886">
    <property type="term" value="C:plasma membrane"/>
    <property type="evidence" value="ECO:0007669"/>
    <property type="project" value="UniProtKB-SubCell"/>
</dbReference>
<evidence type="ECO:0000256" key="10">
    <source>
        <dbReference type="ARBA" id="ARBA00023157"/>
    </source>
</evidence>
<feature type="compositionally biased region" description="Basic and acidic residues" evidence="15">
    <location>
        <begin position="866"/>
        <end position="878"/>
    </location>
</feature>
<feature type="region of interest" description="Disordered" evidence="15">
    <location>
        <begin position="948"/>
        <end position="967"/>
    </location>
</feature>
<keyword evidence="5 16" id="KW-0812">Transmembrane</keyword>
<dbReference type="EMBL" id="BAAFJT010000024">
    <property type="protein sequence ID" value="GAB0199877.1"/>
    <property type="molecule type" value="Genomic_DNA"/>
</dbReference>
<dbReference type="Gene3D" id="2.60.40.10">
    <property type="entry name" value="Immunoglobulins"/>
    <property type="match status" value="6"/>
</dbReference>
<dbReference type="PANTHER" id="PTHR44888">
    <property type="entry name" value="HEPACAM FAMILY MEMBER 2-RELATED"/>
    <property type="match status" value="1"/>
</dbReference>
<dbReference type="SUPFAM" id="SSF49265">
    <property type="entry name" value="Fibronectin type III"/>
    <property type="match status" value="1"/>
</dbReference>
<evidence type="ECO:0000256" key="3">
    <source>
        <dbReference type="ARBA" id="ARBA00022475"/>
    </source>
</evidence>
<feature type="region of interest" description="Disordered" evidence="15">
    <location>
        <begin position="1059"/>
        <end position="1117"/>
    </location>
</feature>
<feature type="domain" description="Fibronectin type-III" evidence="19">
    <location>
        <begin position="590"/>
        <end position="686"/>
    </location>
</feature>
<keyword evidence="13" id="KW-0393">Immunoglobulin domain</keyword>
<dbReference type="CDD" id="cd00063">
    <property type="entry name" value="FN3"/>
    <property type="match status" value="1"/>
</dbReference>
<feature type="domain" description="Ig-like" evidence="18">
    <location>
        <begin position="148"/>
        <end position="234"/>
    </location>
</feature>
<keyword evidence="12" id="KW-0131">Cell cycle</keyword>
<dbReference type="PANTHER" id="PTHR44888:SF2">
    <property type="entry name" value="HEPATIC AND GLIAL CELL ADHESION MOLECULE"/>
    <property type="match status" value="1"/>
</dbReference>
<dbReference type="InterPro" id="IPR007110">
    <property type="entry name" value="Ig-like_dom"/>
</dbReference>
<dbReference type="FunFam" id="2.60.40.10:FF:000840">
    <property type="entry name" value="Roundabout guidance receptor 4"/>
    <property type="match status" value="1"/>
</dbReference>
<evidence type="ECO:0000259" key="18">
    <source>
        <dbReference type="PROSITE" id="PS50835"/>
    </source>
</evidence>
<evidence type="ECO:0000313" key="20">
    <source>
        <dbReference type="EMBL" id="GAB0199877.1"/>
    </source>
</evidence>
<dbReference type="SUPFAM" id="SSF48726">
    <property type="entry name" value="Immunoglobulin"/>
    <property type="match status" value="4"/>
</dbReference>
<evidence type="ECO:0000256" key="15">
    <source>
        <dbReference type="SAM" id="MobiDB-lite"/>
    </source>
</evidence>
<evidence type="ECO:0000256" key="7">
    <source>
        <dbReference type="ARBA" id="ARBA00022737"/>
    </source>
</evidence>
<dbReference type="FunFam" id="2.60.40.10:FF:000005">
    <property type="entry name" value="Neuronal cell adhesion molecule"/>
    <property type="match status" value="1"/>
</dbReference>
<feature type="domain" description="Fibronectin type-III" evidence="19">
    <location>
        <begin position="485"/>
        <end position="585"/>
    </location>
</feature>
<comment type="caution">
    <text evidence="20">The sequence shown here is derived from an EMBL/GenBank/DDBJ whole genome shotgun (WGS) entry which is preliminary data.</text>
</comment>
<keyword evidence="7" id="KW-0677">Repeat</keyword>
<dbReference type="InterPro" id="IPR052280">
    <property type="entry name" value="HEPACAM_domain"/>
</dbReference>
<evidence type="ECO:0000256" key="17">
    <source>
        <dbReference type="SAM" id="SignalP"/>
    </source>
</evidence>
<gene>
    <name evidence="20" type="ORF">GRJ2_002453100</name>
</gene>
<name>A0ABC9XR24_GRUJA</name>
<dbReference type="PROSITE" id="PS50853">
    <property type="entry name" value="FN3"/>
    <property type="match status" value="2"/>
</dbReference>
<dbReference type="GO" id="GO:0005737">
    <property type="term" value="C:cytoplasm"/>
    <property type="evidence" value="ECO:0007669"/>
    <property type="project" value="UniProtKB-SubCell"/>
</dbReference>
<protein>
    <submittedName>
        <fullName evidence="20">Roundabout 4</fullName>
    </submittedName>
</protein>
<evidence type="ECO:0000256" key="12">
    <source>
        <dbReference type="ARBA" id="ARBA00023306"/>
    </source>
</evidence>
<feature type="compositionally biased region" description="Acidic residues" evidence="15">
    <location>
        <begin position="1171"/>
        <end position="1183"/>
    </location>
</feature>
<feature type="domain" description="Ig-like" evidence="18">
    <location>
        <begin position="277"/>
        <end position="383"/>
    </location>
</feature>
<dbReference type="Pfam" id="PF00041">
    <property type="entry name" value="fn3"/>
    <property type="match status" value="1"/>
</dbReference>
<dbReference type="Pfam" id="PF07679">
    <property type="entry name" value="I-set"/>
    <property type="match status" value="2"/>
</dbReference>
<evidence type="ECO:0000256" key="5">
    <source>
        <dbReference type="ARBA" id="ARBA00022692"/>
    </source>
</evidence>
<comment type="subcellular location">
    <subcellularLocation>
        <location evidence="1">Cell membrane</location>
    </subcellularLocation>
    <subcellularLocation>
        <location evidence="2">Cytoplasm</location>
    </subcellularLocation>
    <subcellularLocation>
        <location evidence="14">Endomembrane system</location>
        <topology evidence="14">Single-pass type I membrane protein</topology>
    </subcellularLocation>
</comment>
<evidence type="ECO:0000256" key="11">
    <source>
        <dbReference type="ARBA" id="ARBA00023180"/>
    </source>
</evidence>
<reference evidence="20 21" key="1">
    <citation type="submission" date="2024-06" db="EMBL/GenBank/DDBJ databases">
        <title>The draft genome of Grus japonensis, version 3.</title>
        <authorList>
            <person name="Nabeshima K."/>
            <person name="Suzuki S."/>
            <person name="Onuma M."/>
        </authorList>
    </citation>
    <scope>NUCLEOTIDE SEQUENCE [LARGE SCALE GENOMIC DNA]</scope>
    <source>
        <strain evidence="20 21">451A</strain>
    </source>
</reference>
<feature type="chain" id="PRO_5044795902" evidence="17">
    <location>
        <begin position="34"/>
        <end position="1261"/>
    </location>
</feature>
<dbReference type="InterPro" id="IPR013106">
    <property type="entry name" value="Ig_V-set"/>
</dbReference>
<dbReference type="Pfam" id="PF13927">
    <property type="entry name" value="Ig_3"/>
    <property type="match status" value="1"/>
</dbReference>
<dbReference type="AlphaFoldDB" id="A0ABC9XR24"/>
<feature type="region of interest" description="Disordered" evidence="15">
    <location>
        <begin position="1164"/>
        <end position="1197"/>
    </location>
</feature>
<dbReference type="InterPro" id="IPR036179">
    <property type="entry name" value="Ig-like_dom_sf"/>
</dbReference>
<evidence type="ECO:0000256" key="4">
    <source>
        <dbReference type="ARBA" id="ARBA00022490"/>
    </source>
</evidence>
<dbReference type="FunFam" id="2.60.40.10:FF:000922">
    <property type="entry name" value="hepatocyte cell adhesion molecule isoform X1"/>
    <property type="match status" value="1"/>
</dbReference>
<dbReference type="InterPro" id="IPR003961">
    <property type="entry name" value="FN3_dom"/>
</dbReference>
<feature type="region of interest" description="Disordered" evidence="15">
    <location>
        <begin position="1138"/>
        <end position="1157"/>
    </location>
</feature>
<dbReference type="SMART" id="SM00408">
    <property type="entry name" value="IGc2"/>
    <property type="match status" value="3"/>
</dbReference>
<evidence type="ECO:0000256" key="16">
    <source>
        <dbReference type="SAM" id="Phobius"/>
    </source>
</evidence>
<feature type="compositionally biased region" description="Basic and acidic residues" evidence="15">
    <location>
        <begin position="985"/>
        <end position="1008"/>
    </location>
</feature>
<organism evidence="20 21">
    <name type="scientific">Grus japonensis</name>
    <name type="common">Japanese crane</name>
    <name type="synonym">Red-crowned crane</name>
    <dbReference type="NCBI Taxonomy" id="30415"/>
    <lineage>
        <taxon>Eukaryota</taxon>
        <taxon>Metazoa</taxon>
        <taxon>Chordata</taxon>
        <taxon>Craniata</taxon>
        <taxon>Vertebrata</taxon>
        <taxon>Euteleostomi</taxon>
        <taxon>Archelosauria</taxon>
        <taxon>Archosauria</taxon>
        <taxon>Dinosauria</taxon>
        <taxon>Saurischia</taxon>
        <taxon>Theropoda</taxon>
        <taxon>Coelurosauria</taxon>
        <taxon>Aves</taxon>
        <taxon>Neognathae</taxon>
        <taxon>Neoaves</taxon>
        <taxon>Gruiformes</taxon>
        <taxon>Gruidae</taxon>
        <taxon>Grus</taxon>
    </lineage>
</organism>
<dbReference type="Pfam" id="PF07686">
    <property type="entry name" value="V-set"/>
    <property type="match status" value="1"/>
</dbReference>
<dbReference type="InterPro" id="IPR013783">
    <property type="entry name" value="Ig-like_fold"/>
</dbReference>
<dbReference type="InterPro" id="IPR013098">
    <property type="entry name" value="Ig_I-set"/>
</dbReference>
<feature type="region of interest" description="Disordered" evidence="15">
    <location>
        <begin position="767"/>
        <end position="942"/>
    </location>
</feature>
<evidence type="ECO:0000256" key="14">
    <source>
        <dbReference type="ARBA" id="ARBA00046288"/>
    </source>
</evidence>
<feature type="transmembrane region" description="Helical" evidence="16">
    <location>
        <begin position="700"/>
        <end position="720"/>
    </location>
</feature>
<accession>A0ABC9XR24</accession>
<evidence type="ECO:0000256" key="6">
    <source>
        <dbReference type="ARBA" id="ARBA00022729"/>
    </source>
</evidence>
<keyword evidence="9 16" id="KW-0472">Membrane</keyword>
<dbReference type="FunFam" id="2.60.40.10:FF:000065">
    <property type="entry name" value="roundabout homolog 1 isoform X3"/>
    <property type="match status" value="1"/>
</dbReference>
<evidence type="ECO:0000256" key="13">
    <source>
        <dbReference type="ARBA" id="ARBA00023319"/>
    </source>
</evidence>
<keyword evidence="21" id="KW-1185">Reference proteome</keyword>
<keyword evidence="3" id="KW-1003">Cell membrane</keyword>
<dbReference type="SMART" id="SM00409">
    <property type="entry name" value="IG"/>
    <property type="match status" value="4"/>
</dbReference>
<dbReference type="PROSITE" id="PS50835">
    <property type="entry name" value="IG_LIKE"/>
    <property type="match status" value="3"/>
</dbReference>
<keyword evidence="10" id="KW-1015">Disulfide bond</keyword>
<evidence type="ECO:0000256" key="8">
    <source>
        <dbReference type="ARBA" id="ARBA00022989"/>
    </source>
</evidence>
<evidence type="ECO:0000256" key="1">
    <source>
        <dbReference type="ARBA" id="ARBA00004236"/>
    </source>
</evidence>
<evidence type="ECO:0000259" key="19">
    <source>
        <dbReference type="PROSITE" id="PS50853"/>
    </source>
</evidence>
<feature type="region of interest" description="Disordered" evidence="15">
    <location>
        <begin position="978"/>
        <end position="1011"/>
    </location>
</feature>
<keyword evidence="6 17" id="KW-0732">Signal</keyword>
<feature type="compositionally biased region" description="Basic and acidic residues" evidence="15">
    <location>
        <begin position="926"/>
        <end position="938"/>
    </location>
</feature>
<dbReference type="InterPro" id="IPR036116">
    <property type="entry name" value="FN3_sf"/>
</dbReference>
<feature type="transmembrane region" description="Helical" evidence="16">
    <location>
        <begin position="241"/>
        <end position="263"/>
    </location>
</feature>